<reference evidence="2" key="1">
    <citation type="journal article" date="2010" name="Nat. Biotechnol.">
        <title>Draft genome sequence of the oilseed species Ricinus communis.</title>
        <authorList>
            <person name="Chan A.P."/>
            <person name="Crabtree J."/>
            <person name="Zhao Q."/>
            <person name="Lorenzi H."/>
            <person name="Orvis J."/>
            <person name="Puiu D."/>
            <person name="Melake-Berhan A."/>
            <person name="Jones K.M."/>
            <person name="Redman J."/>
            <person name="Chen G."/>
            <person name="Cahoon E.B."/>
            <person name="Gedil M."/>
            <person name="Stanke M."/>
            <person name="Haas B.J."/>
            <person name="Wortman J.R."/>
            <person name="Fraser-Liggett C.M."/>
            <person name="Ravel J."/>
            <person name="Rabinowicz P.D."/>
        </authorList>
    </citation>
    <scope>NUCLEOTIDE SEQUENCE [LARGE SCALE GENOMIC DNA]</scope>
    <source>
        <strain evidence="2">cv. Hale</strain>
    </source>
</reference>
<dbReference type="Proteomes" id="UP000008311">
    <property type="component" value="Unassembled WGS sequence"/>
</dbReference>
<accession>B9S8C2</accession>
<keyword evidence="2" id="KW-1185">Reference proteome</keyword>
<dbReference type="AlphaFoldDB" id="B9S8C2"/>
<dbReference type="EMBL" id="EQ973891">
    <property type="protein sequence ID" value="EEF40099.1"/>
    <property type="molecule type" value="Genomic_DNA"/>
</dbReference>
<dbReference type="InParanoid" id="B9S8C2"/>
<name>B9S8C2_RICCO</name>
<proteinExistence type="predicted"/>
<evidence type="ECO:0000313" key="1">
    <source>
        <dbReference type="EMBL" id="EEF40099.1"/>
    </source>
</evidence>
<gene>
    <name evidence="1" type="ORF">RCOM_1250540</name>
</gene>
<protein>
    <submittedName>
        <fullName evidence="1">Uncharacterized protein</fullName>
    </submittedName>
</protein>
<organism evidence="1 2">
    <name type="scientific">Ricinus communis</name>
    <name type="common">Castor bean</name>
    <dbReference type="NCBI Taxonomy" id="3988"/>
    <lineage>
        <taxon>Eukaryota</taxon>
        <taxon>Viridiplantae</taxon>
        <taxon>Streptophyta</taxon>
        <taxon>Embryophyta</taxon>
        <taxon>Tracheophyta</taxon>
        <taxon>Spermatophyta</taxon>
        <taxon>Magnoliopsida</taxon>
        <taxon>eudicotyledons</taxon>
        <taxon>Gunneridae</taxon>
        <taxon>Pentapetalae</taxon>
        <taxon>rosids</taxon>
        <taxon>fabids</taxon>
        <taxon>Malpighiales</taxon>
        <taxon>Euphorbiaceae</taxon>
        <taxon>Acalyphoideae</taxon>
        <taxon>Acalypheae</taxon>
        <taxon>Ricinus</taxon>
    </lineage>
</organism>
<sequence length="57" mass="6479">MNVRSKQWRISVQFSFGRRVFASILQPFTAKGELPCYSTTLQINIVCVMASSSSHLR</sequence>
<evidence type="ECO:0000313" key="2">
    <source>
        <dbReference type="Proteomes" id="UP000008311"/>
    </source>
</evidence>